<dbReference type="Pfam" id="PF03795">
    <property type="entry name" value="YCII"/>
    <property type="match status" value="1"/>
</dbReference>
<dbReference type="PANTHER" id="PTHR37828:SF1">
    <property type="entry name" value="YCII-RELATED DOMAIN-CONTAINING PROTEIN"/>
    <property type="match status" value="1"/>
</dbReference>
<dbReference type="SUPFAM" id="SSF54909">
    <property type="entry name" value="Dimeric alpha+beta barrel"/>
    <property type="match status" value="1"/>
</dbReference>
<dbReference type="PANTHER" id="PTHR37828">
    <property type="entry name" value="GSR2449 PROTEIN"/>
    <property type="match status" value="1"/>
</dbReference>
<dbReference type="STRING" id="454006.SAMN05421825_2926"/>
<name>A0A1G7SB29_9FLAO</name>
<evidence type="ECO:0000313" key="4">
    <source>
        <dbReference type="Proteomes" id="UP000199203"/>
    </source>
</evidence>
<comment type="similarity">
    <text evidence="1">Belongs to the YciI family.</text>
</comment>
<sequence>MFLINVINKKAPEEAEKYITEHREFLDQCYEKKKFVASGRIGSPAQGFIIAYNCSRIELEHLLQEDPLAVHDVVEYNITEYNPTKYAAEFEQFIK</sequence>
<keyword evidence="4" id="KW-1185">Reference proteome</keyword>
<accession>A0A1G7SB29</accession>
<gene>
    <name evidence="3" type="ORF">SAMN05421825_2926</name>
</gene>
<protein>
    <submittedName>
        <fullName evidence="3">Uncharacterized conserved protein YciI, contains a putative active-site phosphohistidine</fullName>
    </submittedName>
</protein>
<dbReference type="Proteomes" id="UP000199203">
    <property type="component" value="Unassembled WGS sequence"/>
</dbReference>
<feature type="domain" description="YCII-related" evidence="2">
    <location>
        <begin position="9"/>
        <end position="80"/>
    </location>
</feature>
<dbReference type="AlphaFoldDB" id="A0A1G7SB29"/>
<evidence type="ECO:0000256" key="1">
    <source>
        <dbReference type="ARBA" id="ARBA00007689"/>
    </source>
</evidence>
<dbReference type="InterPro" id="IPR005545">
    <property type="entry name" value="YCII"/>
</dbReference>
<dbReference type="RefSeq" id="WP_089874138.1">
    <property type="nucleotide sequence ID" value="NZ_FNBH01000003.1"/>
</dbReference>
<dbReference type="OrthoDB" id="9814407at2"/>
<dbReference type="EMBL" id="FNBH01000003">
    <property type="protein sequence ID" value="SDG20267.1"/>
    <property type="molecule type" value="Genomic_DNA"/>
</dbReference>
<evidence type="ECO:0000313" key="3">
    <source>
        <dbReference type="EMBL" id="SDG20267.1"/>
    </source>
</evidence>
<reference evidence="4" key="1">
    <citation type="submission" date="2016-10" db="EMBL/GenBank/DDBJ databases">
        <authorList>
            <person name="Varghese N."/>
            <person name="Submissions S."/>
        </authorList>
    </citation>
    <scope>NUCLEOTIDE SEQUENCE [LARGE SCALE GENOMIC DNA]</scope>
    <source>
        <strain evidence="4">DSM 19684</strain>
    </source>
</reference>
<organism evidence="3 4">
    <name type="scientific">Epilithonimonas hungarica</name>
    <dbReference type="NCBI Taxonomy" id="454006"/>
    <lineage>
        <taxon>Bacteria</taxon>
        <taxon>Pseudomonadati</taxon>
        <taxon>Bacteroidota</taxon>
        <taxon>Flavobacteriia</taxon>
        <taxon>Flavobacteriales</taxon>
        <taxon>Weeksellaceae</taxon>
        <taxon>Chryseobacterium group</taxon>
        <taxon>Epilithonimonas</taxon>
    </lineage>
</organism>
<dbReference type="InterPro" id="IPR011008">
    <property type="entry name" value="Dimeric_a/b-barrel"/>
</dbReference>
<evidence type="ECO:0000259" key="2">
    <source>
        <dbReference type="Pfam" id="PF03795"/>
    </source>
</evidence>
<proteinExistence type="inferred from homology"/>